<dbReference type="EMBL" id="DS232259">
    <property type="protein sequence ID" value="EDS38600.1"/>
    <property type="molecule type" value="Genomic_DNA"/>
</dbReference>
<dbReference type="PANTHER" id="PTHR24252:SF8">
    <property type="entry name" value="ACROSIN"/>
    <property type="match status" value="1"/>
</dbReference>
<evidence type="ECO:0000313" key="17">
    <source>
        <dbReference type="EnsemblMetazoa" id="CPIJ013043-PA"/>
    </source>
</evidence>
<dbReference type="GO" id="GO:0016485">
    <property type="term" value="P:protein processing"/>
    <property type="evidence" value="ECO:0007669"/>
    <property type="project" value="UniProtKB-ARBA"/>
</dbReference>
<dbReference type="Proteomes" id="UP000002320">
    <property type="component" value="Unassembled WGS sequence"/>
</dbReference>
<dbReference type="InterPro" id="IPR033116">
    <property type="entry name" value="TRYPSIN_SER"/>
</dbReference>
<evidence type="ECO:0000256" key="3">
    <source>
        <dbReference type="ARBA" id="ARBA00012050"/>
    </source>
</evidence>
<dbReference type="GO" id="GO:0004252">
    <property type="term" value="F:serine-type endopeptidase activity"/>
    <property type="evidence" value="ECO:0007669"/>
    <property type="project" value="InterPro"/>
</dbReference>
<dbReference type="EnsemblMetazoa" id="CPIJ013043-RA">
    <property type="protein sequence ID" value="CPIJ013043-PA"/>
    <property type="gene ID" value="CPIJ013043"/>
</dbReference>
<dbReference type="PRINTS" id="PR00722">
    <property type="entry name" value="CHYMOTRYPSIN"/>
</dbReference>
<keyword evidence="5" id="KW-0964">Secreted</keyword>
<keyword evidence="8 13" id="KW-0378">Hydrolase</keyword>
<keyword evidence="11" id="KW-1015">Disulfide bond</keyword>
<evidence type="ECO:0000256" key="2">
    <source>
        <dbReference type="ARBA" id="ARBA00004613"/>
    </source>
</evidence>
<reference evidence="17" key="2">
    <citation type="submission" date="2021-02" db="UniProtKB">
        <authorList>
            <consortium name="EnsemblMetazoa"/>
        </authorList>
    </citation>
    <scope>IDENTIFICATION</scope>
    <source>
        <strain evidence="17">JHB</strain>
    </source>
</reference>
<dbReference type="InterPro" id="IPR001314">
    <property type="entry name" value="Peptidase_S1A"/>
</dbReference>
<protein>
    <recommendedName>
        <fullName evidence="4">Acrosin</fullName>
        <ecNumber evidence="3">3.4.21.10</ecNumber>
    </recommendedName>
</protein>
<evidence type="ECO:0000256" key="6">
    <source>
        <dbReference type="ARBA" id="ARBA00022670"/>
    </source>
</evidence>
<dbReference type="PROSITE" id="PS00134">
    <property type="entry name" value="TRYPSIN_HIS"/>
    <property type="match status" value="1"/>
</dbReference>
<sequence>MAPLLSALVLLLAATAAVLAKSASKIAGGVPSSEHEFPYQISLQLDGRHFCGGSLISDRFVLTAGHCTGALLSGLTVEVVAGEHDFSAPSEHAQRRVVDEFWVHEDYVVGMVAPNDVAVLRVDRPYELNEFVGLVQLPGKNVLHDGTCVISGWGSVSFNAYPIYPDVLQKAYLPIMDQEQCVKIWEGGPVADSNVCAGTVEGGTGVCSGDSGGPLVMEGPEHKEQVGIVSWGGVPCGGPNNPGVFVRVSYFIDWIEDKLARKD</sequence>
<dbReference type="InterPro" id="IPR001254">
    <property type="entry name" value="Trypsin_dom"/>
</dbReference>
<evidence type="ECO:0000313" key="16">
    <source>
        <dbReference type="EMBL" id="EDS38600.1"/>
    </source>
</evidence>
<dbReference type="PROSITE" id="PS50240">
    <property type="entry name" value="TRYPSIN_DOM"/>
    <property type="match status" value="1"/>
</dbReference>
<keyword evidence="6 13" id="KW-0645">Protease</keyword>
<keyword evidence="7" id="KW-0222">Digestion</keyword>
<proteinExistence type="inferred from homology"/>
<reference evidence="16" key="1">
    <citation type="submission" date="2007-03" db="EMBL/GenBank/DDBJ databases">
        <title>Annotation of Culex pipiens quinquefasciatus.</title>
        <authorList>
            <consortium name="The Broad Institute Genome Sequencing Platform"/>
            <person name="Atkinson P.W."/>
            <person name="Hemingway J."/>
            <person name="Christensen B.M."/>
            <person name="Higgs S."/>
            <person name="Kodira C."/>
            <person name="Hannick L."/>
            <person name="Megy K."/>
            <person name="O'Leary S."/>
            <person name="Pearson M."/>
            <person name="Haas B.J."/>
            <person name="Mauceli E."/>
            <person name="Wortman J.R."/>
            <person name="Lee N.H."/>
            <person name="Guigo R."/>
            <person name="Stanke M."/>
            <person name="Alvarado L."/>
            <person name="Amedeo P."/>
            <person name="Antoine C.H."/>
            <person name="Arensburger P."/>
            <person name="Bidwell S.L."/>
            <person name="Crawford M."/>
            <person name="Camaro F."/>
            <person name="Devon K."/>
            <person name="Engels R."/>
            <person name="Hammond M."/>
            <person name="Howarth C."/>
            <person name="Koehrsen M."/>
            <person name="Lawson D."/>
            <person name="Montgomery P."/>
            <person name="Nene V."/>
            <person name="Nusbaum C."/>
            <person name="Puiu D."/>
            <person name="Romero-Severson J."/>
            <person name="Severson D.W."/>
            <person name="Shumway M."/>
            <person name="Sisk P."/>
            <person name="Stolte C."/>
            <person name="Zeng Q."/>
            <person name="Eisenstadt E."/>
            <person name="Fraser-Liggett C."/>
            <person name="Strausberg R."/>
            <person name="Galagan J."/>
            <person name="Birren B."/>
            <person name="Collins F.H."/>
        </authorList>
    </citation>
    <scope>NUCLEOTIDE SEQUENCE [LARGE SCALE GENOMIC DNA]</scope>
    <source>
        <strain evidence="16">JHB</strain>
    </source>
</reference>
<dbReference type="Pfam" id="PF00089">
    <property type="entry name" value="Trypsin"/>
    <property type="match status" value="1"/>
</dbReference>
<feature type="chain" id="PRO_5011409045" description="Acrosin" evidence="14">
    <location>
        <begin position="21"/>
        <end position="263"/>
    </location>
</feature>
<keyword evidence="10" id="KW-0865">Zymogen</keyword>
<evidence type="ECO:0000259" key="15">
    <source>
        <dbReference type="PROSITE" id="PS50240"/>
    </source>
</evidence>
<dbReference type="VEuPathDB" id="VectorBase:CQUJHB017046"/>
<keyword evidence="9 13" id="KW-0720">Serine protease</keyword>
<evidence type="ECO:0000313" key="18">
    <source>
        <dbReference type="Proteomes" id="UP000002320"/>
    </source>
</evidence>
<dbReference type="HOGENOM" id="CLU_006842_7_0_1"/>
<dbReference type="SUPFAM" id="SSF50494">
    <property type="entry name" value="Trypsin-like serine proteases"/>
    <property type="match status" value="1"/>
</dbReference>
<dbReference type="PANTHER" id="PTHR24252">
    <property type="entry name" value="ACROSIN-RELATED"/>
    <property type="match status" value="1"/>
</dbReference>
<feature type="signal peptide" evidence="14">
    <location>
        <begin position="1"/>
        <end position="20"/>
    </location>
</feature>
<dbReference type="OrthoDB" id="10061449at2759"/>
<evidence type="ECO:0000256" key="7">
    <source>
        <dbReference type="ARBA" id="ARBA00022757"/>
    </source>
</evidence>
<name>B0X1E9_CULQU</name>
<dbReference type="KEGG" id="cqu:CpipJ_CPIJ013043"/>
<dbReference type="InParanoid" id="B0X1E9"/>
<dbReference type="SMART" id="SM00020">
    <property type="entry name" value="Tryp_SPc"/>
    <property type="match status" value="1"/>
</dbReference>
<evidence type="ECO:0000256" key="4">
    <source>
        <dbReference type="ARBA" id="ARBA00017161"/>
    </source>
</evidence>
<dbReference type="STRING" id="7176.B0X1E9"/>
<dbReference type="InterPro" id="IPR043504">
    <property type="entry name" value="Peptidase_S1_PA_chymotrypsin"/>
</dbReference>
<dbReference type="eggNOG" id="KOG3627">
    <property type="taxonomic scope" value="Eukaryota"/>
</dbReference>
<comment type="similarity">
    <text evidence="12">Belongs to the peptidase S1 family. CLIP subfamily.</text>
</comment>
<dbReference type="InterPro" id="IPR009003">
    <property type="entry name" value="Peptidase_S1_PA"/>
</dbReference>
<comment type="catalytic activity">
    <reaction evidence="1">
        <text>Preferential cleavage: Arg-|-Xaa, Lys-|-Xaa.</text>
        <dbReference type="EC" id="3.4.21.10"/>
    </reaction>
</comment>
<dbReference type="FunFam" id="2.40.10.10:FF:000047">
    <property type="entry name" value="Trypsin eta"/>
    <property type="match status" value="1"/>
</dbReference>
<dbReference type="InterPro" id="IPR018114">
    <property type="entry name" value="TRYPSIN_HIS"/>
</dbReference>
<dbReference type="AlphaFoldDB" id="B0X1E9"/>
<dbReference type="CDD" id="cd00190">
    <property type="entry name" value="Tryp_SPc"/>
    <property type="match status" value="1"/>
</dbReference>
<feature type="domain" description="Peptidase S1" evidence="15">
    <location>
        <begin position="26"/>
        <end position="260"/>
    </location>
</feature>
<evidence type="ECO:0000256" key="13">
    <source>
        <dbReference type="RuleBase" id="RU363034"/>
    </source>
</evidence>
<gene>
    <name evidence="17" type="primary">6046245</name>
    <name evidence="16" type="ORF">CpipJ_CPIJ013043</name>
</gene>
<dbReference type="GO" id="GO:0005576">
    <property type="term" value="C:extracellular region"/>
    <property type="evidence" value="ECO:0007669"/>
    <property type="project" value="UniProtKB-SubCell"/>
</dbReference>
<evidence type="ECO:0000256" key="11">
    <source>
        <dbReference type="ARBA" id="ARBA00023157"/>
    </source>
</evidence>
<evidence type="ECO:0000256" key="9">
    <source>
        <dbReference type="ARBA" id="ARBA00022825"/>
    </source>
</evidence>
<dbReference type="MEROPS" id="S01.207"/>
<dbReference type="GO" id="GO:0007586">
    <property type="term" value="P:digestion"/>
    <property type="evidence" value="ECO:0007669"/>
    <property type="project" value="UniProtKB-KW"/>
</dbReference>
<evidence type="ECO:0000256" key="8">
    <source>
        <dbReference type="ARBA" id="ARBA00022801"/>
    </source>
</evidence>
<organism>
    <name type="scientific">Culex quinquefasciatus</name>
    <name type="common">Southern house mosquito</name>
    <name type="synonym">Culex pungens</name>
    <dbReference type="NCBI Taxonomy" id="7176"/>
    <lineage>
        <taxon>Eukaryota</taxon>
        <taxon>Metazoa</taxon>
        <taxon>Ecdysozoa</taxon>
        <taxon>Arthropoda</taxon>
        <taxon>Hexapoda</taxon>
        <taxon>Insecta</taxon>
        <taxon>Pterygota</taxon>
        <taxon>Neoptera</taxon>
        <taxon>Endopterygota</taxon>
        <taxon>Diptera</taxon>
        <taxon>Nematocera</taxon>
        <taxon>Culicoidea</taxon>
        <taxon>Culicidae</taxon>
        <taxon>Culicinae</taxon>
        <taxon>Culicini</taxon>
        <taxon>Culex</taxon>
        <taxon>Culex</taxon>
    </lineage>
</organism>
<evidence type="ECO:0000256" key="5">
    <source>
        <dbReference type="ARBA" id="ARBA00022525"/>
    </source>
</evidence>
<dbReference type="EC" id="3.4.21.10" evidence="3"/>
<evidence type="ECO:0000256" key="12">
    <source>
        <dbReference type="ARBA" id="ARBA00024195"/>
    </source>
</evidence>
<accession>B0X1E9</accession>
<evidence type="ECO:0000256" key="1">
    <source>
        <dbReference type="ARBA" id="ARBA00001656"/>
    </source>
</evidence>
<evidence type="ECO:0000256" key="10">
    <source>
        <dbReference type="ARBA" id="ARBA00023145"/>
    </source>
</evidence>
<keyword evidence="14" id="KW-0732">Signal</keyword>
<dbReference type="PROSITE" id="PS00135">
    <property type="entry name" value="TRYPSIN_SER"/>
    <property type="match status" value="1"/>
</dbReference>
<keyword evidence="18" id="KW-1185">Reference proteome</keyword>
<evidence type="ECO:0000256" key="14">
    <source>
        <dbReference type="SAM" id="SignalP"/>
    </source>
</evidence>
<comment type="subcellular location">
    <subcellularLocation>
        <location evidence="2">Secreted</location>
    </subcellularLocation>
</comment>
<dbReference type="VEuPathDB" id="VectorBase:CPIJ013043"/>
<dbReference type="Gene3D" id="2.40.10.10">
    <property type="entry name" value="Trypsin-like serine proteases"/>
    <property type="match status" value="1"/>
</dbReference>